<evidence type="ECO:0000259" key="3">
    <source>
        <dbReference type="SMART" id="SM00939"/>
    </source>
</evidence>
<comment type="caution">
    <text evidence="4">The sequence shown here is derived from an EMBL/GenBank/DDBJ whole genome shotgun (WGS) entry which is preliminary data.</text>
</comment>
<dbReference type="InterPro" id="IPR013736">
    <property type="entry name" value="Xaa-Pro_dipept_C"/>
</dbReference>
<dbReference type="PANTHER" id="PTHR22946">
    <property type="entry name" value="DIENELACTONE HYDROLASE DOMAIN-CONTAINING PROTEIN-RELATED"/>
    <property type="match status" value="1"/>
</dbReference>
<dbReference type="SUPFAM" id="SSF49785">
    <property type="entry name" value="Galactose-binding domain-like"/>
    <property type="match status" value="1"/>
</dbReference>
<dbReference type="Proteomes" id="UP000274358">
    <property type="component" value="Unassembled WGS sequence"/>
</dbReference>
<organism evidence="4 5">
    <name type="scientific">Dyella choica</name>
    <dbReference type="NCBI Taxonomy" id="1927959"/>
    <lineage>
        <taxon>Bacteria</taxon>
        <taxon>Pseudomonadati</taxon>
        <taxon>Pseudomonadota</taxon>
        <taxon>Gammaproteobacteria</taxon>
        <taxon>Lysobacterales</taxon>
        <taxon>Rhodanobacteraceae</taxon>
        <taxon>Dyella</taxon>
    </lineage>
</organism>
<evidence type="ECO:0000256" key="1">
    <source>
        <dbReference type="ARBA" id="ARBA00022801"/>
    </source>
</evidence>
<proteinExistence type="predicted"/>
<dbReference type="SMART" id="SM00939">
    <property type="entry name" value="PepX_C"/>
    <property type="match status" value="1"/>
</dbReference>
<dbReference type="GO" id="GO:0008239">
    <property type="term" value="F:dipeptidyl-peptidase activity"/>
    <property type="evidence" value="ECO:0007669"/>
    <property type="project" value="InterPro"/>
</dbReference>
<dbReference type="AlphaFoldDB" id="A0A432M7F4"/>
<dbReference type="SUPFAM" id="SSF53474">
    <property type="entry name" value="alpha/beta-Hydrolases"/>
    <property type="match status" value="1"/>
</dbReference>
<accession>A0A432M7F4</accession>
<sequence length="535" mass="55530">MRCVAMAIAVLMMFAVGVAPVAAQSLPGSLVSIPTSDGYQLQAYVAVPQGNGPLPLVVMPSSWAENDAEYVGEANHLANDGFIVISYSSRGFGIGCSLDPQCGYVDIDGPLTIGDAGTVIDWALKNTPADANEIGISGISYGGGTSLLAAEHDSRIKAVAALSSWADLVASLGANQTPSSQGIGLLSLASHVGKPGMLMQQVNAKVDGLDFMGAVDVMLADANTPGRSASNGIGMLNANRPAVLLANAFEDSLFVPGQLVDFYNQLAVPKMLLLSHGDHTTAEMAGASGFPNEIYATVNAWFEHYLKGVRNGIEAQLPIRLKSQTGVWSTYADWDAIQKGSVVYSLTKPTGLFGILPTGSLSTAGSGSWQYGITGGYLTAATTGVALVSGALTGYLDLPPPVELALVNRSSAGVWTGPILGQTQNLMGMSSLQISVTPSTSQLTLIAYLYSVDPITGMGQLITWKPYTLLDAAVGRPQTVSMKLEATDWEIPAGHRLALVIDTSDIRYAGATPPGSAVTFSSSAAMPSTLTVSLH</sequence>
<gene>
    <name evidence="4" type="ORF">EKH80_09150</name>
</gene>
<dbReference type="Pfam" id="PF02129">
    <property type="entry name" value="Peptidase_S15"/>
    <property type="match status" value="1"/>
</dbReference>
<evidence type="ECO:0000313" key="5">
    <source>
        <dbReference type="Proteomes" id="UP000274358"/>
    </source>
</evidence>
<keyword evidence="1" id="KW-0378">Hydrolase</keyword>
<dbReference type="Gene3D" id="3.40.50.1820">
    <property type="entry name" value="alpha/beta hydrolase"/>
    <property type="match status" value="2"/>
</dbReference>
<dbReference type="InterPro" id="IPR008979">
    <property type="entry name" value="Galactose-bd-like_sf"/>
</dbReference>
<dbReference type="GO" id="GO:0052689">
    <property type="term" value="F:carboxylic ester hydrolase activity"/>
    <property type="evidence" value="ECO:0007669"/>
    <property type="project" value="UniProtKB-ARBA"/>
</dbReference>
<dbReference type="Pfam" id="PF08530">
    <property type="entry name" value="PepX_C"/>
    <property type="match status" value="1"/>
</dbReference>
<evidence type="ECO:0000313" key="4">
    <source>
        <dbReference type="EMBL" id="RUL76859.1"/>
    </source>
</evidence>
<reference evidence="4 5" key="1">
    <citation type="submission" date="2018-12" db="EMBL/GenBank/DDBJ databases">
        <title>Dyella dinghuensis sp. nov. DHOA06 and Dyella choica sp. nov. 4M-K27, isolated from forest soil.</title>
        <authorList>
            <person name="Qiu L.-H."/>
            <person name="Gao Z.-H."/>
        </authorList>
    </citation>
    <scope>NUCLEOTIDE SEQUENCE [LARGE SCALE GENOMIC DNA]</scope>
    <source>
        <strain evidence="4 5">4M-K27</strain>
    </source>
</reference>
<evidence type="ECO:0000256" key="2">
    <source>
        <dbReference type="SAM" id="SignalP"/>
    </source>
</evidence>
<dbReference type="InterPro" id="IPR000383">
    <property type="entry name" value="Xaa-Pro-like_dom"/>
</dbReference>
<dbReference type="EMBL" id="RYYV01000005">
    <property type="protein sequence ID" value="RUL76859.1"/>
    <property type="molecule type" value="Genomic_DNA"/>
</dbReference>
<name>A0A432M7F4_9GAMM</name>
<dbReference type="InterPro" id="IPR029058">
    <property type="entry name" value="AB_hydrolase_fold"/>
</dbReference>
<feature type="domain" description="Xaa-Pro dipeptidyl-peptidase C-terminal" evidence="3">
    <location>
        <begin position="299"/>
        <end position="531"/>
    </location>
</feature>
<dbReference type="PANTHER" id="PTHR22946:SF9">
    <property type="entry name" value="POLYKETIDE TRANSFERASE AF380"/>
    <property type="match status" value="1"/>
</dbReference>
<protein>
    <submittedName>
        <fullName evidence="4">X-Pro dipeptidyl-peptidase</fullName>
    </submittedName>
</protein>
<feature type="chain" id="PRO_5019588188" evidence="2">
    <location>
        <begin position="24"/>
        <end position="535"/>
    </location>
</feature>
<keyword evidence="2" id="KW-0732">Signal</keyword>
<feature type="signal peptide" evidence="2">
    <location>
        <begin position="1"/>
        <end position="23"/>
    </location>
</feature>
<dbReference type="InterPro" id="IPR050261">
    <property type="entry name" value="FrsA_esterase"/>
</dbReference>
<keyword evidence="5" id="KW-1185">Reference proteome</keyword>
<dbReference type="Gene3D" id="2.60.120.260">
    <property type="entry name" value="Galactose-binding domain-like"/>
    <property type="match status" value="1"/>
</dbReference>
<dbReference type="OrthoDB" id="9806163at2"/>